<feature type="region of interest" description="Disordered" evidence="2">
    <location>
        <begin position="143"/>
        <end position="182"/>
    </location>
</feature>
<keyword evidence="4" id="KW-1185">Reference proteome</keyword>
<reference evidence="3 4" key="1">
    <citation type="submission" date="2019-03" db="EMBL/GenBank/DDBJ databases">
        <title>Genome sequence of Lentibacillus salicampi ATCC BAA-719.</title>
        <authorList>
            <person name="Maclea K.S."/>
            <person name="Simoes Junior M."/>
        </authorList>
    </citation>
    <scope>NUCLEOTIDE SEQUENCE [LARGE SCALE GENOMIC DNA]</scope>
    <source>
        <strain evidence="3 4">ATCC BAA-719</strain>
    </source>
</reference>
<dbReference type="AlphaFoldDB" id="A0A4Y9AJ19"/>
<dbReference type="RefSeq" id="WP_135108070.1">
    <property type="nucleotide sequence ID" value="NZ_SRHY01000001.1"/>
</dbReference>
<accession>A0A4Y9AJ19</accession>
<dbReference type="EMBL" id="SRHY01000001">
    <property type="protein sequence ID" value="TFJ94424.1"/>
    <property type="molecule type" value="Genomic_DNA"/>
</dbReference>
<evidence type="ECO:0000313" key="4">
    <source>
        <dbReference type="Proteomes" id="UP000298484"/>
    </source>
</evidence>
<keyword evidence="1" id="KW-0175">Coiled coil</keyword>
<proteinExistence type="predicted"/>
<evidence type="ECO:0000256" key="1">
    <source>
        <dbReference type="SAM" id="Coils"/>
    </source>
</evidence>
<dbReference type="Proteomes" id="UP000298484">
    <property type="component" value="Unassembled WGS sequence"/>
</dbReference>
<evidence type="ECO:0000313" key="3">
    <source>
        <dbReference type="EMBL" id="TFJ94424.1"/>
    </source>
</evidence>
<dbReference type="OrthoDB" id="2625319at2"/>
<feature type="coiled-coil region" evidence="1">
    <location>
        <begin position="71"/>
        <end position="98"/>
    </location>
</feature>
<organism evidence="3 4">
    <name type="scientific">Lentibacillus salicampi</name>
    <dbReference type="NCBI Taxonomy" id="175306"/>
    <lineage>
        <taxon>Bacteria</taxon>
        <taxon>Bacillati</taxon>
        <taxon>Bacillota</taxon>
        <taxon>Bacilli</taxon>
        <taxon>Bacillales</taxon>
        <taxon>Bacillaceae</taxon>
        <taxon>Lentibacillus</taxon>
    </lineage>
</organism>
<sequence>MKNRYQIQRKKRRLKAIRTMLGLVLICTVLGSSIGIVSAEQDIGSILSNWFDKKSEESISEIDEAISKERKAQTERLKKELNTNIENANKQLEIYAEAEAEKAVSELEQYADSLLADLNGDHTSAENEVAAELAGIVQDAKNRMAEVKRHRKPTNSGEKDVSGMPDTDDSVEKTPAKENETE</sequence>
<gene>
    <name evidence="3" type="ORF">E4U82_00465</name>
</gene>
<feature type="compositionally biased region" description="Basic and acidic residues" evidence="2">
    <location>
        <begin position="170"/>
        <end position="182"/>
    </location>
</feature>
<protein>
    <submittedName>
        <fullName evidence="3">Uncharacterized protein</fullName>
    </submittedName>
</protein>
<comment type="caution">
    <text evidence="3">The sequence shown here is derived from an EMBL/GenBank/DDBJ whole genome shotgun (WGS) entry which is preliminary data.</text>
</comment>
<name>A0A4Y9AJ19_9BACI</name>
<evidence type="ECO:0000256" key="2">
    <source>
        <dbReference type="SAM" id="MobiDB-lite"/>
    </source>
</evidence>